<evidence type="ECO:0000256" key="2">
    <source>
        <dbReference type="ARBA" id="ARBA00022737"/>
    </source>
</evidence>
<evidence type="ECO:0000313" key="5">
    <source>
        <dbReference type="Proteomes" id="UP000663879"/>
    </source>
</evidence>
<sequence length="426" mass="47888">NANYSGIKHWIATCYINDCHLALKPCMPCFSINTCKSCITSIRPDCSRCADDIFKNEDLDVINGSSYLICDSNDKIQIEICNMYCRGNSYDMGHCSRVENLSACKCSNNPITTTTTTTTTTSRPTTTLPPGNYFFGNLKLKIPIYDGFQKIFPLPNGDFIRGSSWSDTRIELWDSQRGIVKRVLRSAYQNPNHFGLLSNGYLISSHPVNKTLLLWDLTITDNEPLKKIIQTDELFMCLTVLKNDDIALGQSGLNFDIVIRNGLTGLVKRRLIGHTSTVYQIKKFQSDRLASCSSDNTVKIWNELNGSLLRTLTHSSSVYSIEILQNGYLAAGLNDNSIYIWDMNTGNLIRILRGHGNIICNYECLFQMFNGDLLSGSYDSTLKLWNPFDGYLKLTVSKHTSAVRQLVVTHSKNIISVSANEILIWN</sequence>
<dbReference type="OrthoDB" id="10251741at2759"/>
<reference evidence="4" key="1">
    <citation type="submission" date="2021-02" db="EMBL/GenBank/DDBJ databases">
        <authorList>
            <person name="Nowell W R."/>
        </authorList>
    </citation>
    <scope>NUCLEOTIDE SEQUENCE</scope>
    <source>
        <strain evidence="4">Ploen Becks lab</strain>
    </source>
</reference>
<dbReference type="EMBL" id="CAJNOC010003144">
    <property type="protein sequence ID" value="CAF0969717.1"/>
    <property type="molecule type" value="Genomic_DNA"/>
</dbReference>
<dbReference type="InterPro" id="IPR015943">
    <property type="entry name" value="WD40/YVTN_repeat-like_dom_sf"/>
</dbReference>
<name>A0A814EI83_9BILA</name>
<evidence type="ECO:0000313" key="4">
    <source>
        <dbReference type="EMBL" id="CAF0969717.1"/>
    </source>
</evidence>
<protein>
    <submittedName>
        <fullName evidence="4">Uncharacterized protein</fullName>
    </submittedName>
</protein>
<keyword evidence="1 3" id="KW-0853">WD repeat</keyword>
<feature type="non-terminal residue" evidence="4">
    <location>
        <position position="1"/>
    </location>
</feature>
<evidence type="ECO:0000256" key="1">
    <source>
        <dbReference type="ARBA" id="ARBA00022574"/>
    </source>
</evidence>
<dbReference type="SMART" id="SM00320">
    <property type="entry name" value="WD40"/>
    <property type="match status" value="5"/>
</dbReference>
<dbReference type="Proteomes" id="UP000663879">
    <property type="component" value="Unassembled WGS sequence"/>
</dbReference>
<dbReference type="InterPro" id="IPR020472">
    <property type="entry name" value="WD40_PAC1"/>
</dbReference>
<organism evidence="4 5">
    <name type="scientific">Brachionus calyciflorus</name>
    <dbReference type="NCBI Taxonomy" id="104777"/>
    <lineage>
        <taxon>Eukaryota</taxon>
        <taxon>Metazoa</taxon>
        <taxon>Spiralia</taxon>
        <taxon>Gnathifera</taxon>
        <taxon>Rotifera</taxon>
        <taxon>Eurotatoria</taxon>
        <taxon>Monogononta</taxon>
        <taxon>Pseudotrocha</taxon>
        <taxon>Ploima</taxon>
        <taxon>Brachionidae</taxon>
        <taxon>Brachionus</taxon>
    </lineage>
</organism>
<feature type="repeat" description="WD" evidence="3">
    <location>
        <begin position="271"/>
        <end position="311"/>
    </location>
</feature>
<dbReference type="Gene3D" id="2.130.10.10">
    <property type="entry name" value="YVTN repeat-like/Quinoprotein amine dehydrogenase"/>
    <property type="match status" value="1"/>
</dbReference>
<dbReference type="SUPFAM" id="SSF50978">
    <property type="entry name" value="WD40 repeat-like"/>
    <property type="match status" value="1"/>
</dbReference>
<dbReference type="Pfam" id="PF00400">
    <property type="entry name" value="WD40"/>
    <property type="match status" value="3"/>
</dbReference>
<evidence type="ECO:0000256" key="3">
    <source>
        <dbReference type="PROSITE-ProRule" id="PRU00221"/>
    </source>
</evidence>
<dbReference type="PANTHER" id="PTHR19848:SF8">
    <property type="entry name" value="F-BOX AND WD REPEAT DOMAIN CONTAINING 7"/>
    <property type="match status" value="1"/>
</dbReference>
<dbReference type="InterPro" id="IPR001680">
    <property type="entry name" value="WD40_rpt"/>
</dbReference>
<keyword evidence="2" id="KW-0677">Repeat</keyword>
<gene>
    <name evidence="4" type="ORF">OXX778_LOCUS14855</name>
</gene>
<dbReference type="InterPro" id="IPR019775">
    <property type="entry name" value="WD40_repeat_CS"/>
</dbReference>
<dbReference type="SUPFAM" id="SSF63829">
    <property type="entry name" value="Calcium-dependent phosphotriesterase"/>
    <property type="match status" value="1"/>
</dbReference>
<proteinExistence type="predicted"/>
<dbReference type="PRINTS" id="PR00320">
    <property type="entry name" value="GPROTEINBRPT"/>
</dbReference>
<comment type="caution">
    <text evidence="4">The sequence shown here is derived from an EMBL/GenBank/DDBJ whole genome shotgun (WGS) entry which is preliminary data.</text>
</comment>
<dbReference type="AlphaFoldDB" id="A0A814EI83"/>
<accession>A0A814EI83</accession>
<dbReference type="PROSITE" id="PS50082">
    <property type="entry name" value="WD_REPEATS_2"/>
    <property type="match status" value="2"/>
</dbReference>
<dbReference type="PROSITE" id="PS50294">
    <property type="entry name" value="WD_REPEATS_REGION"/>
    <property type="match status" value="1"/>
</dbReference>
<dbReference type="InterPro" id="IPR036322">
    <property type="entry name" value="WD40_repeat_dom_sf"/>
</dbReference>
<keyword evidence="5" id="KW-1185">Reference proteome</keyword>
<dbReference type="PANTHER" id="PTHR19848">
    <property type="entry name" value="WD40 REPEAT PROTEIN"/>
    <property type="match status" value="1"/>
</dbReference>
<feature type="repeat" description="WD" evidence="3">
    <location>
        <begin position="311"/>
        <end position="351"/>
    </location>
</feature>
<dbReference type="PROSITE" id="PS00678">
    <property type="entry name" value="WD_REPEATS_1"/>
    <property type="match status" value="1"/>
</dbReference>